<evidence type="ECO:0000313" key="1">
    <source>
        <dbReference type="EMBL" id="MFC4536075.1"/>
    </source>
</evidence>
<comment type="caution">
    <text evidence="1">The sequence shown here is derived from an EMBL/GenBank/DDBJ whole genome shotgun (WGS) entry which is preliminary data.</text>
</comment>
<dbReference type="EMBL" id="JBHSFP010000039">
    <property type="protein sequence ID" value="MFC4536075.1"/>
    <property type="molecule type" value="Genomic_DNA"/>
</dbReference>
<keyword evidence="2" id="KW-1185">Reference proteome</keyword>
<reference evidence="2" key="1">
    <citation type="journal article" date="2019" name="Int. J. Syst. Evol. Microbiol.">
        <title>The Global Catalogue of Microorganisms (GCM) 10K type strain sequencing project: providing services to taxonomists for standard genome sequencing and annotation.</title>
        <authorList>
            <consortium name="The Broad Institute Genomics Platform"/>
            <consortium name="The Broad Institute Genome Sequencing Center for Infectious Disease"/>
            <person name="Wu L."/>
            <person name="Ma J."/>
        </authorList>
    </citation>
    <scope>NUCLEOTIDE SEQUENCE [LARGE SCALE GENOMIC DNA]</scope>
    <source>
        <strain evidence="2">CGMCC 4.7132</strain>
    </source>
</reference>
<organism evidence="1 2">
    <name type="scientific">Sphaerisporangium dianthi</name>
    <dbReference type="NCBI Taxonomy" id="1436120"/>
    <lineage>
        <taxon>Bacteria</taxon>
        <taxon>Bacillati</taxon>
        <taxon>Actinomycetota</taxon>
        <taxon>Actinomycetes</taxon>
        <taxon>Streptosporangiales</taxon>
        <taxon>Streptosporangiaceae</taxon>
        <taxon>Sphaerisporangium</taxon>
    </lineage>
</organism>
<name>A0ABV9CRY5_9ACTN</name>
<accession>A0ABV9CRY5</accession>
<evidence type="ECO:0000313" key="2">
    <source>
        <dbReference type="Proteomes" id="UP001596004"/>
    </source>
</evidence>
<dbReference type="Proteomes" id="UP001596004">
    <property type="component" value="Unassembled WGS sequence"/>
</dbReference>
<protein>
    <submittedName>
        <fullName evidence="1">Uncharacterized protein</fullName>
    </submittedName>
</protein>
<proteinExistence type="predicted"/>
<dbReference type="RefSeq" id="WP_380849834.1">
    <property type="nucleotide sequence ID" value="NZ_JBHSFP010000039.1"/>
</dbReference>
<sequence length="116" mass="12875">MTDVYHKAVLFFLQFKVKEHLDAGAPACPTLLMVDLNTVVRHAGDSRKRRGNCKKQKAATRPFFVISRAAFGLLQALEALPQRGKRLRVKIGRPASAIQRGSVKFLWCARVGGCVL</sequence>
<gene>
    <name evidence="1" type="ORF">ACFO60_35360</name>
</gene>